<dbReference type="Proteomes" id="UP000276587">
    <property type="component" value="Unassembled WGS sequence"/>
</dbReference>
<dbReference type="RefSeq" id="WP_064053916.1">
    <property type="nucleotide sequence ID" value="NZ_RBPW01000162.1"/>
</dbReference>
<sequence>MQRIGKNAITPMALIGVALFCGNAATVNAATFISSGNAAGAQCETVGVNDNAQVVGNCSPFSVSANNNPWYAATPAGPQQILPPLVNRKPCRVEAITNSGWIVGSCSNATNRRFAVFWNTATPNSVPTKTAPLPGTLLFPLFRPADVQTLPTAVNQQGTVLAQSFNKSLLATVVLYTAGNATPRRVSSYGDNCSGVDVNNTLINGYPSIVMNCPGEDATPVPTIATWNGSAYVMTVLAVPPGASYCSAVGMNDQLKVLGTCFFNSSTDEVPQTAFWGTLTGLPDLLTMPLNAQNHAVAINNAGHYVAYGNDPSGVDKPLFVQDPTDSFSVQSIQPLPGSIQTTVAGFADNDTIALNCIDANQHPCGGYWTSATGTAAVPQLPSGSISQLNGINPSGSIVYGTALNATEDNKAVTATLP</sequence>
<gene>
    <name evidence="2" type="ORF">ALQ29_05579</name>
</gene>
<evidence type="ECO:0000313" key="2">
    <source>
        <dbReference type="EMBL" id="RMP00477.1"/>
    </source>
</evidence>
<name>A0A3M4A0Q0_PSEMA</name>
<accession>A0A3M4A0Q0</accession>
<dbReference type="AlphaFoldDB" id="A0A3M4A0Q0"/>
<keyword evidence="1" id="KW-0732">Signal</keyword>
<feature type="signal peptide" evidence="1">
    <location>
        <begin position="1"/>
        <end position="29"/>
    </location>
</feature>
<keyword evidence="3" id="KW-1185">Reference proteome</keyword>
<evidence type="ECO:0000256" key="1">
    <source>
        <dbReference type="SAM" id="SignalP"/>
    </source>
</evidence>
<proteinExistence type="predicted"/>
<dbReference type="EMBL" id="RBQF01000395">
    <property type="protein sequence ID" value="RMP00477.1"/>
    <property type="molecule type" value="Genomic_DNA"/>
</dbReference>
<protein>
    <recommendedName>
        <fullName evidence="4">Secreted protein</fullName>
    </recommendedName>
</protein>
<comment type="caution">
    <text evidence="2">The sequence shown here is derived from an EMBL/GenBank/DDBJ whole genome shotgun (WGS) entry which is preliminary data.</text>
</comment>
<reference evidence="2 3" key="1">
    <citation type="submission" date="2018-08" db="EMBL/GenBank/DDBJ databases">
        <title>Recombination of ecologically and evolutionarily significant loci maintains genetic cohesion in the Pseudomonas syringae species complex.</title>
        <authorList>
            <person name="Dillon M."/>
            <person name="Thakur S."/>
            <person name="Almeida R.N.D."/>
            <person name="Weir B.S."/>
            <person name="Guttman D.S."/>
        </authorList>
    </citation>
    <scope>NUCLEOTIDE SEQUENCE [LARGE SCALE GENOMIC DNA]</scope>
    <source>
        <strain evidence="2 3">ICMP 3555</strain>
    </source>
</reference>
<evidence type="ECO:0008006" key="4">
    <source>
        <dbReference type="Google" id="ProtNLM"/>
    </source>
</evidence>
<feature type="chain" id="PRO_5018337562" description="Secreted protein" evidence="1">
    <location>
        <begin position="30"/>
        <end position="418"/>
    </location>
</feature>
<evidence type="ECO:0000313" key="3">
    <source>
        <dbReference type="Proteomes" id="UP000276587"/>
    </source>
</evidence>
<organism evidence="2 3">
    <name type="scientific">Pseudomonas marginalis pv. marginalis</name>
    <dbReference type="NCBI Taxonomy" id="97473"/>
    <lineage>
        <taxon>Bacteria</taxon>
        <taxon>Pseudomonadati</taxon>
        <taxon>Pseudomonadota</taxon>
        <taxon>Gammaproteobacteria</taxon>
        <taxon>Pseudomonadales</taxon>
        <taxon>Pseudomonadaceae</taxon>
        <taxon>Pseudomonas</taxon>
    </lineage>
</organism>